<dbReference type="PANTHER" id="PTHR30388:SF6">
    <property type="entry name" value="XANTHINE DEHYDROGENASE SUBUNIT A-RELATED"/>
    <property type="match status" value="1"/>
</dbReference>
<dbReference type="Pfam" id="PF02625">
    <property type="entry name" value="XdhC_CoxI"/>
    <property type="match status" value="1"/>
</dbReference>
<dbReference type="EMBL" id="CP000478">
    <property type="protein sequence ID" value="ABK17008.1"/>
    <property type="molecule type" value="Genomic_DNA"/>
</dbReference>
<protein>
    <recommendedName>
        <fullName evidence="5">Xanthine dehydrogenase accessory factor</fullName>
    </recommendedName>
</protein>
<dbReference type="SUPFAM" id="SSF51735">
    <property type="entry name" value="NAD(P)-binding Rossmann-fold domains"/>
    <property type="match status" value="1"/>
</dbReference>
<feature type="domain" description="XdhC Rossmann" evidence="2">
    <location>
        <begin position="194"/>
        <end position="337"/>
    </location>
</feature>
<dbReference type="HOGENOM" id="CLU_041115_4_1_7"/>
<dbReference type="InterPro" id="IPR027051">
    <property type="entry name" value="XdhC_Rossmann_dom"/>
</dbReference>
<proteinExistence type="predicted"/>
<evidence type="ECO:0000313" key="4">
    <source>
        <dbReference type="Proteomes" id="UP000001784"/>
    </source>
</evidence>
<dbReference type="STRING" id="335543.Sfum_1316"/>
<dbReference type="AlphaFoldDB" id="A0LHV6"/>
<dbReference type="InParanoid" id="A0LHV6"/>
<sequence length="346" mass="37443">MNLYKTMVKLLEANTPFALATIVSRSGSAPRAPGTRMIVLADGAVEGSVGGGILEAGVLELAGDCFEHGKARIGTFNLTSADAREMGMTCGGRVRVLVQLIHPAEARHLELFRAVRSTLENRRQAWLIFEVPTEDKNADPVGMGLCPTDGPCVGNLDEETLRKVVLLAGTGPPQSVCCEGRSYLVEPLCHEAVVFIFGAGHISRQLAPLAKRVGFHTVVLDDREEFANRERFPDADRIVVPTGFDSVIPQLDIDENSYLVLVTRGHHYDGMLLGEALRTKAGYIGMIGSRRKRDAIYAELARKGFTSSDFQRVHSPIGLNIGAETPEEIAVSIVAELIQVRAGKNG</sequence>
<dbReference type="KEGG" id="sfu:Sfum_1316"/>
<dbReference type="NCBIfam" id="NF045664">
    <property type="entry name" value="XdhC_rel_AOR"/>
    <property type="match status" value="1"/>
</dbReference>
<dbReference type="OrthoDB" id="9815497at2"/>
<dbReference type="eggNOG" id="COG1975">
    <property type="taxonomic scope" value="Bacteria"/>
</dbReference>
<dbReference type="Proteomes" id="UP000001784">
    <property type="component" value="Chromosome"/>
</dbReference>
<feature type="domain" description="XdhC- CoxI" evidence="1">
    <location>
        <begin position="11"/>
        <end position="76"/>
    </location>
</feature>
<organism evidence="3 4">
    <name type="scientific">Syntrophobacter fumaroxidans (strain DSM 10017 / MPOB)</name>
    <dbReference type="NCBI Taxonomy" id="335543"/>
    <lineage>
        <taxon>Bacteria</taxon>
        <taxon>Pseudomonadati</taxon>
        <taxon>Thermodesulfobacteriota</taxon>
        <taxon>Syntrophobacteria</taxon>
        <taxon>Syntrophobacterales</taxon>
        <taxon>Syntrophobacteraceae</taxon>
        <taxon>Syntrophobacter</taxon>
    </lineage>
</organism>
<evidence type="ECO:0000259" key="2">
    <source>
        <dbReference type="Pfam" id="PF13478"/>
    </source>
</evidence>
<evidence type="ECO:0000259" key="1">
    <source>
        <dbReference type="Pfam" id="PF02625"/>
    </source>
</evidence>
<dbReference type="RefSeq" id="WP_011698179.1">
    <property type="nucleotide sequence ID" value="NC_008554.1"/>
</dbReference>
<dbReference type="InterPro" id="IPR003777">
    <property type="entry name" value="XdhC_CoxI"/>
</dbReference>
<dbReference type="Pfam" id="PF13478">
    <property type="entry name" value="XdhC_C"/>
    <property type="match status" value="1"/>
</dbReference>
<reference evidence="3 4" key="1">
    <citation type="submission" date="2006-10" db="EMBL/GenBank/DDBJ databases">
        <title>Complete sequence of Syntrophobacter fumaroxidans MPOB.</title>
        <authorList>
            <consortium name="US DOE Joint Genome Institute"/>
            <person name="Copeland A."/>
            <person name="Lucas S."/>
            <person name="Lapidus A."/>
            <person name="Barry K."/>
            <person name="Detter J.C."/>
            <person name="Glavina del Rio T."/>
            <person name="Hammon N."/>
            <person name="Israni S."/>
            <person name="Pitluck S."/>
            <person name="Goltsman E.G."/>
            <person name="Martinez M."/>
            <person name="Schmutz J."/>
            <person name="Larimer F."/>
            <person name="Land M."/>
            <person name="Hauser L."/>
            <person name="Kyrpides N."/>
            <person name="Kim E."/>
            <person name="Boone D.R."/>
            <person name="Brockman F."/>
            <person name="Culley D."/>
            <person name="Ferry J."/>
            <person name="Gunsalus R."/>
            <person name="McInerney M.J."/>
            <person name="Morrison M."/>
            <person name="Plugge C."/>
            <person name="Rohlin L."/>
            <person name="Scholten J."/>
            <person name="Sieber J."/>
            <person name="Stams A.J.M."/>
            <person name="Worm P."/>
            <person name="Henstra A.M."/>
            <person name="Richardson P."/>
        </authorList>
    </citation>
    <scope>NUCLEOTIDE SEQUENCE [LARGE SCALE GENOMIC DNA]</scope>
    <source>
        <strain evidence="4">DSM 10017 / MPOB</strain>
    </source>
</reference>
<dbReference type="InterPro" id="IPR036291">
    <property type="entry name" value="NAD(P)-bd_dom_sf"/>
</dbReference>
<keyword evidence="4" id="KW-1185">Reference proteome</keyword>
<dbReference type="InterPro" id="IPR052698">
    <property type="entry name" value="MoCofactor_Util/Proc"/>
</dbReference>
<name>A0LHV6_SYNFM</name>
<evidence type="ECO:0000313" key="3">
    <source>
        <dbReference type="EMBL" id="ABK17008.1"/>
    </source>
</evidence>
<gene>
    <name evidence="3" type="ordered locus">Sfum_1316</name>
</gene>
<dbReference type="FunCoup" id="A0LHV6">
    <property type="interactions" value="65"/>
</dbReference>
<accession>A0LHV6</accession>
<dbReference type="Gene3D" id="3.40.50.720">
    <property type="entry name" value="NAD(P)-binding Rossmann-like Domain"/>
    <property type="match status" value="1"/>
</dbReference>
<dbReference type="PANTHER" id="PTHR30388">
    <property type="entry name" value="ALDEHYDE OXIDOREDUCTASE MOLYBDENUM COFACTOR ASSEMBLY PROTEIN"/>
    <property type="match status" value="1"/>
</dbReference>
<evidence type="ECO:0008006" key="5">
    <source>
        <dbReference type="Google" id="ProtNLM"/>
    </source>
</evidence>